<reference evidence="6" key="2">
    <citation type="submission" date="2020-02" db="EMBL/GenBank/DDBJ databases">
        <authorList>
            <person name="Gilchrist C.L.M."/>
            <person name="Chooi Y.-H."/>
        </authorList>
    </citation>
    <scope>NUCLEOTIDE SEQUENCE</scope>
    <source>
        <strain evidence="6">MST-FP2251</strain>
    </source>
</reference>
<dbReference type="PROSITE" id="PS50082">
    <property type="entry name" value="WD_REPEATS_2"/>
    <property type="match status" value="9"/>
</dbReference>
<accession>A0AAD4GNE4</accession>
<sequence length="966" mass="108269">MAGTGKSTVARTIARTYYTRGNLGASFFFSKGGGDLSNASKLVSTLAGQLATRVPSAKPYIYEAIKEQDDIMNLSIKDQWEQLVLIPLSKISHTSPLSTVLLVLDALDECDNEGDIQAILRVLTTPRLLTNIRLRIFITSRPETVIRHRFRRIPEAEREIFVLHEIPRTLVDRDLSIFFEKNFSTIREERELEEDWPGKGIIKRLVEISCGLFIWASTACRFIREGKRLAMRRINNLINGYRSGTGPEKRLDEIYTTVLRESIQKDCDEDEKKELYLILREVLGSILVLRSSLSMESLSKLLAIPLGDIKDTLADLHTIFHIPSQTSEPVRLHHPTFRDFLLDKDRCRDLNFWVEEKQAHTFLADNCIRLMSKMLKSDICGLESPGTLVQNVEPDRLKECIPLGLQYACLYWVQHYQQSGAHPRDGDRVHWFVEKHLLHWLEVINLVGRSADMAGILRVYHSLLPPADNVHQAPLIKDARRLIFSFHNIIKRAPLQIYCAGLAFMPSNSDVKFLFRKQVHPWIKGIRVAEAIVPKIKDESNYVSDLAFTPNSKQIVSGSSIEAVRHWDVATRHKLGKYEGCKEKISSVAISVDGMTLAAGSDDFTVRVWDTQTRQLRHTIKAHSKWVNSVAFSPDGKLLASGAMDETIAIWDVATGEEIKRLSNQSSGVNSVAFSPDGLLIASGSVDKMVRVWDVSKNSEEIRKTLHGHSGCINSVRFSPDGNQIISGSDDMTIKVWDIATGTEYKTLKGHMKRVMAVTFSLDARLIVSGSEDKCVRIWNASNGDTVCTLRDHTSGINSVLFSPDGKLLASSSFDDEVRLWDTKSWNLLGKLEDFEEDVDSGVLATQQPYVSALGDIMDSSAEFKGHSCRVTQVIFSPDGQWLASGSQDGMLKLWLDGAEHQKLEGHSGSINHLAFSPDTHLLASASTDKTVKLWKPETGAACHILEGHSDDVILFGFGTRQQELQ</sequence>
<name>A0AAD4GNE4_ASPNN</name>
<feature type="repeat" description="WD" evidence="3">
    <location>
        <begin position="864"/>
        <end position="895"/>
    </location>
</feature>
<dbReference type="Gene3D" id="3.40.50.300">
    <property type="entry name" value="P-loop containing nucleotide triphosphate hydrolases"/>
    <property type="match status" value="1"/>
</dbReference>
<dbReference type="AlphaFoldDB" id="A0AAD4GNE4"/>
<dbReference type="PROSITE" id="PS50294">
    <property type="entry name" value="WD_REPEATS_REGION"/>
    <property type="match status" value="8"/>
</dbReference>
<dbReference type="CDD" id="cd00200">
    <property type="entry name" value="WD40"/>
    <property type="match status" value="2"/>
</dbReference>
<proteinExistence type="predicted"/>
<evidence type="ECO:0000256" key="3">
    <source>
        <dbReference type="PROSITE-ProRule" id="PRU00221"/>
    </source>
</evidence>
<reference evidence="6" key="1">
    <citation type="journal article" date="2019" name="Beilstein J. Org. Chem.">
        <title>Nanangenines: drimane sesquiterpenoids as the dominant metabolite cohort of a novel Australian fungus, Aspergillus nanangensis.</title>
        <authorList>
            <person name="Lacey H.J."/>
            <person name="Gilchrist C.L.M."/>
            <person name="Crombie A."/>
            <person name="Kalaitzis J.A."/>
            <person name="Vuong D."/>
            <person name="Rutledge P.J."/>
            <person name="Turner P."/>
            <person name="Pitt J.I."/>
            <person name="Lacey E."/>
            <person name="Chooi Y.H."/>
            <person name="Piggott A.M."/>
        </authorList>
    </citation>
    <scope>NUCLEOTIDE SEQUENCE</scope>
    <source>
        <strain evidence="6">MST-FP2251</strain>
    </source>
</reference>
<dbReference type="InterPro" id="IPR027417">
    <property type="entry name" value="P-loop_NTPase"/>
</dbReference>
<keyword evidence="7" id="KW-1185">Reference proteome</keyword>
<evidence type="ECO:0000256" key="1">
    <source>
        <dbReference type="ARBA" id="ARBA00022574"/>
    </source>
</evidence>
<dbReference type="SUPFAM" id="SSF52540">
    <property type="entry name" value="P-loop containing nucleoside triphosphate hydrolases"/>
    <property type="match status" value="1"/>
</dbReference>
<dbReference type="PANTHER" id="PTHR19879:SF9">
    <property type="entry name" value="TRANSCRIPTION INITIATION FACTOR TFIID SUBUNIT 5"/>
    <property type="match status" value="1"/>
</dbReference>
<dbReference type="PROSITE" id="PS00678">
    <property type="entry name" value="WD_REPEATS_1"/>
    <property type="match status" value="6"/>
</dbReference>
<dbReference type="Proteomes" id="UP001194746">
    <property type="component" value="Unassembled WGS sequence"/>
</dbReference>
<evidence type="ECO:0000259" key="5">
    <source>
        <dbReference type="Pfam" id="PF24883"/>
    </source>
</evidence>
<dbReference type="InterPro" id="IPR020472">
    <property type="entry name" value="WD40_PAC1"/>
</dbReference>
<protein>
    <recommendedName>
        <fullName evidence="8">NACHT domain-containing protein</fullName>
    </recommendedName>
</protein>
<feature type="domain" description="EML-like second beta-propeller" evidence="4">
    <location>
        <begin position="601"/>
        <end position="747"/>
    </location>
</feature>
<gene>
    <name evidence="6" type="ORF">FE257_003748</name>
</gene>
<feature type="repeat" description="WD" evidence="3">
    <location>
        <begin position="904"/>
        <end position="945"/>
    </location>
</feature>
<organism evidence="6 7">
    <name type="scientific">Aspergillus nanangensis</name>
    <dbReference type="NCBI Taxonomy" id="2582783"/>
    <lineage>
        <taxon>Eukaryota</taxon>
        <taxon>Fungi</taxon>
        <taxon>Dikarya</taxon>
        <taxon>Ascomycota</taxon>
        <taxon>Pezizomycotina</taxon>
        <taxon>Eurotiomycetes</taxon>
        <taxon>Eurotiomycetidae</taxon>
        <taxon>Eurotiales</taxon>
        <taxon>Aspergillaceae</taxon>
        <taxon>Aspergillus</taxon>
        <taxon>Aspergillus subgen. Circumdati</taxon>
    </lineage>
</organism>
<dbReference type="InterPro" id="IPR019775">
    <property type="entry name" value="WD40_repeat_CS"/>
</dbReference>
<keyword evidence="1 3" id="KW-0853">WD repeat</keyword>
<dbReference type="InterPro" id="IPR001680">
    <property type="entry name" value="WD40_rpt"/>
</dbReference>
<keyword evidence="2" id="KW-0677">Repeat</keyword>
<evidence type="ECO:0000259" key="4">
    <source>
        <dbReference type="Pfam" id="PF23414"/>
    </source>
</evidence>
<dbReference type="SUPFAM" id="SSF50998">
    <property type="entry name" value="Quinoprotein alcohol dehydrogenase-like"/>
    <property type="match status" value="1"/>
</dbReference>
<feature type="repeat" description="WD" evidence="3">
    <location>
        <begin position="706"/>
        <end position="747"/>
    </location>
</feature>
<dbReference type="InterPro" id="IPR011047">
    <property type="entry name" value="Quinoprotein_ADH-like_sf"/>
</dbReference>
<dbReference type="Pfam" id="PF24883">
    <property type="entry name" value="NPHP3_N"/>
    <property type="match status" value="1"/>
</dbReference>
<feature type="repeat" description="WD" evidence="3">
    <location>
        <begin position="748"/>
        <end position="789"/>
    </location>
</feature>
<dbReference type="PANTHER" id="PTHR19879">
    <property type="entry name" value="TRANSCRIPTION INITIATION FACTOR TFIID"/>
    <property type="match status" value="1"/>
</dbReference>
<feature type="repeat" description="WD" evidence="3">
    <location>
        <begin position="578"/>
        <end position="619"/>
    </location>
</feature>
<feature type="repeat" description="WD" evidence="3">
    <location>
        <begin position="620"/>
        <end position="661"/>
    </location>
</feature>
<dbReference type="InterPro" id="IPR055442">
    <property type="entry name" value="Beta-prop_EML-like_2nd"/>
</dbReference>
<feature type="repeat" description="WD" evidence="3">
    <location>
        <begin position="790"/>
        <end position="825"/>
    </location>
</feature>
<feature type="repeat" description="WD" evidence="3">
    <location>
        <begin position="662"/>
        <end position="703"/>
    </location>
</feature>
<evidence type="ECO:0000313" key="6">
    <source>
        <dbReference type="EMBL" id="KAF9883330.1"/>
    </source>
</evidence>
<evidence type="ECO:0000313" key="7">
    <source>
        <dbReference type="Proteomes" id="UP001194746"/>
    </source>
</evidence>
<dbReference type="Gene3D" id="2.130.10.10">
    <property type="entry name" value="YVTN repeat-like/Quinoprotein amine dehydrogenase"/>
    <property type="match status" value="3"/>
</dbReference>
<dbReference type="Pfam" id="PF23414">
    <property type="entry name" value="Beta-prop_EML_2"/>
    <property type="match status" value="1"/>
</dbReference>
<dbReference type="SMART" id="SM00320">
    <property type="entry name" value="WD40"/>
    <property type="match status" value="9"/>
</dbReference>
<comment type="caution">
    <text evidence="6">The sequence shown here is derived from an EMBL/GenBank/DDBJ whole genome shotgun (WGS) entry which is preliminary data.</text>
</comment>
<feature type="domain" description="Nephrocystin 3-like N-terminal" evidence="5">
    <location>
        <begin position="2"/>
        <end position="141"/>
    </location>
</feature>
<dbReference type="InterPro" id="IPR015943">
    <property type="entry name" value="WD40/YVTN_repeat-like_dom_sf"/>
</dbReference>
<feature type="repeat" description="WD" evidence="3">
    <location>
        <begin position="536"/>
        <end position="577"/>
    </location>
</feature>
<dbReference type="InterPro" id="IPR036322">
    <property type="entry name" value="WD40_repeat_dom_sf"/>
</dbReference>
<evidence type="ECO:0000256" key="2">
    <source>
        <dbReference type="ARBA" id="ARBA00022737"/>
    </source>
</evidence>
<evidence type="ECO:0008006" key="8">
    <source>
        <dbReference type="Google" id="ProtNLM"/>
    </source>
</evidence>
<dbReference type="Pfam" id="PF00400">
    <property type="entry name" value="WD40"/>
    <property type="match status" value="3"/>
</dbReference>
<dbReference type="SUPFAM" id="SSF50978">
    <property type="entry name" value="WD40 repeat-like"/>
    <property type="match status" value="1"/>
</dbReference>
<dbReference type="InterPro" id="IPR056884">
    <property type="entry name" value="NPHP3-like_N"/>
</dbReference>
<dbReference type="EMBL" id="VCAU01000170">
    <property type="protein sequence ID" value="KAF9883330.1"/>
    <property type="molecule type" value="Genomic_DNA"/>
</dbReference>
<dbReference type="PRINTS" id="PR00320">
    <property type="entry name" value="GPROTEINBRPT"/>
</dbReference>